<accession>A0A7W6G7J0</accession>
<dbReference type="RefSeq" id="WP_183627253.1">
    <property type="nucleotide sequence ID" value="NZ_JACIDX010000013.1"/>
</dbReference>
<dbReference type="EMBL" id="JACIDX010000013">
    <property type="protein sequence ID" value="MBB3956366.1"/>
    <property type="molecule type" value="Genomic_DNA"/>
</dbReference>
<feature type="region of interest" description="Disordered" evidence="1">
    <location>
        <begin position="1"/>
        <end position="72"/>
    </location>
</feature>
<keyword evidence="3" id="KW-1185">Reference proteome</keyword>
<feature type="compositionally biased region" description="Basic and acidic residues" evidence="1">
    <location>
        <begin position="103"/>
        <end position="120"/>
    </location>
</feature>
<protein>
    <submittedName>
        <fullName evidence="2">Type IV secretory pathway VirB10-like protein</fullName>
    </submittedName>
</protein>
<evidence type="ECO:0000313" key="3">
    <source>
        <dbReference type="Proteomes" id="UP000548867"/>
    </source>
</evidence>
<proteinExistence type="predicted"/>
<name>A0A7W6G7J0_9SPHN</name>
<sequence>MASTPNQPVPENPVPQIPTPDIPPAIEPQVPPPPQPGPGLPDLTDDPPPETVNRSQEDEPTQAQTYGEAAQQLDSEKFVLEDSSKPVSGEVSDDVQDLVDHMRDMEASGRIDMDAYRGERNDDDEEESLGPAAARE</sequence>
<feature type="region of interest" description="Disordered" evidence="1">
    <location>
        <begin position="103"/>
        <end position="136"/>
    </location>
</feature>
<gene>
    <name evidence="2" type="ORF">GGR38_003329</name>
</gene>
<organism evidence="2 3">
    <name type="scientific">Novosphingobium sediminicola</name>
    <dbReference type="NCBI Taxonomy" id="563162"/>
    <lineage>
        <taxon>Bacteria</taxon>
        <taxon>Pseudomonadati</taxon>
        <taxon>Pseudomonadota</taxon>
        <taxon>Alphaproteobacteria</taxon>
        <taxon>Sphingomonadales</taxon>
        <taxon>Sphingomonadaceae</taxon>
        <taxon>Novosphingobium</taxon>
    </lineage>
</organism>
<reference evidence="2 3" key="1">
    <citation type="submission" date="2020-08" db="EMBL/GenBank/DDBJ databases">
        <title>Genomic Encyclopedia of Type Strains, Phase IV (KMG-IV): sequencing the most valuable type-strain genomes for metagenomic binning, comparative biology and taxonomic classification.</title>
        <authorList>
            <person name="Goeker M."/>
        </authorList>
    </citation>
    <scope>NUCLEOTIDE SEQUENCE [LARGE SCALE GENOMIC DNA]</scope>
    <source>
        <strain evidence="2 3">DSM 27057</strain>
    </source>
</reference>
<evidence type="ECO:0000256" key="1">
    <source>
        <dbReference type="SAM" id="MobiDB-lite"/>
    </source>
</evidence>
<comment type="caution">
    <text evidence="2">The sequence shown here is derived from an EMBL/GenBank/DDBJ whole genome shotgun (WGS) entry which is preliminary data.</text>
</comment>
<feature type="compositionally biased region" description="Pro residues" evidence="1">
    <location>
        <begin position="7"/>
        <end position="39"/>
    </location>
</feature>
<evidence type="ECO:0000313" key="2">
    <source>
        <dbReference type="EMBL" id="MBB3956366.1"/>
    </source>
</evidence>
<dbReference type="AlphaFoldDB" id="A0A7W6G7J0"/>
<dbReference type="Proteomes" id="UP000548867">
    <property type="component" value="Unassembled WGS sequence"/>
</dbReference>